<dbReference type="HOGENOM" id="CLU_047432_0_0_1"/>
<evidence type="ECO:0000313" key="2">
    <source>
        <dbReference type="Proteomes" id="UP000030669"/>
    </source>
</evidence>
<dbReference type="OMA" id="HCDSAVE"/>
<keyword evidence="2" id="KW-1185">Reference proteome</keyword>
<accession>S7RJQ2</accession>
<evidence type="ECO:0000313" key="1">
    <source>
        <dbReference type="EMBL" id="EPQ52869.1"/>
    </source>
</evidence>
<dbReference type="AlphaFoldDB" id="S7RJQ2"/>
<evidence type="ECO:0008006" key="3">
    <source>
        <dbReference type="Google" id="ProtNLM"/>
    </source>
</evidence>
<dbReference type="KEGG" id="gtr:GLOTRDRAFT_132101"/>
<dbReference type="RefSeq" id="XP_007869109.1">
    <property type="nucleotide sequence ID" value="XM_007870918.1"/>
</dbReference>
<protein>
    <recommendedName>
        <fullName evidence="3">Cleavage/polyadenylation specificity factor A subunit N-terminal domain-containing protein</fullName>
    </recommendedName>
</protein>
<dbReference type="OrthoDB" id="3268567at2759"/>
<dbReference type="EMBL" id="KB469307">
    <property type="protein sequence ID" value="EPQ52869.1"/>
    <property type="molecule type" value="Genomic_DNA"/>
</dbReference>
<reference evidence="1 2" key="1">
    <citation type="journal article" date="2012" name="Science">
        <title>The Paleozoic origin of enzymatic lignin decomposition reconstructed from 31 fungal genomes.</title>
        <authorList>
            <person name="Floudas D."/>
            <person name="Binder M."/>
            <person name="Riley R."/>
            <person name="Barry K."/>
            <person name="Blanchette R.A."/>
            <person name="Henrissat B."/>
            <person name="Martinez A.T."/>
            <person name="Otillar R."/>
            <person name="Spatafora J.W."/>
            <person name="Yadav J.S."/>
            <person name="Aerts A."/>
            <person name="Benoit I."/>
            <person name="Boyd A."/>
            <person name="Carlson A."/>
            <person name="Copeland A."/>
            <person name="Coutinho P.M."/>
            <person name="de Vries R.P."/>
            <person name="Ferreira P."/>
            <person name="Findley K."/>
            <person name="Foster B."/>
            <person name="Gaskell J."/>
            <person name="Glotzer D."/>
            <person name="Gorecki P."/>
            <person name="Heitman J."/>
            <person name="Hesse C."/>
            <person name="Hori C."/>
            <person name="Igarashi K."/>
            <person name="Jurgens J.A."/>
            <person name="Kallen N."/>
            <person name="Kersten P."/>
            <person name="Kohler A."/>
            <person name="Kuees U."/>
            <person name="Kumar T.K.A."/>
            <person name="Kuo A."/>
            <person name="LaButti K."/>
            <person name="Larrondo L.F."/>
            <person name="Lindquist E."/>
            <person name="Ling A."/>
            <person name="Lombard V."/>
            <person name="Lucas S."/>
            <person name="Lundell T."/>
            <person name="Martin R."/>
            <person name="McLaughlin D.J."/>
            <person name="Morgenstern I."/>
            <person name="Morin E."/>
            <person name="Murat C."/>
            <person name="Nagy L.G."/>
            <person name="Nolan M."/>
            <person name="Ohm R.A."/>
            <person name="Patyshakuliyeva A."/>
            <person name="Rokas A."/>
            <person name="Ruiz-Duenas F.J."/>
            <person name="Sabat G."/>
            <person name="Salamov A."/>
            <person name="Samejima M."/>
            <person name="Schmutz J."/>
            <person name="Slot J.C."/>
            <person name="St John F."/>
            <person name="Stenlid J."/>
            <person name="Sun H."/>
            <person name="Sun S."/>
            <person name="Syed K."/>
            <person name="Tsang A."/>
            <person name="Wiebenga A."/>
            <person name="Young D."/>
            <person name="Pisabarro A."/>
            <person name="Eastwood D.C."/>
            <person name="Martin F."/>
            <person name="Cullen D."/>
            <person name="Grigoriev I.V."/>
            <person name="Hibbett D.S."/>
        </authorList>
    </citation>
    <scope>NUCLEOTIDE SEQUENCE [LARGE SCALE GENOMIC DNA]</scope>
    <source>
        <strain evidence="1 2">ATCC 11539</strain>
    </source>
</reference>
<proteinExistence type="predicted"/>
<dbReference type="Proteomes" id="UP000030669">
    <property type="component" value="Unassembled WGS sequence"/>
</dbReference>
<name>S7RJQ2_GLOTA</name>
<gene>
    <name evidence="1" type="ORF">GLOTRDRAFT_132101</name>
</gene>
<dbReference type="GeneID" id="19302435"/>
<organism evidence="1 2">
    <name type="scientific">Gloeophyllum trabeum (strain ATCC 11539 / FP-39264 / Madison 617)</name>
    <name type="common">Brown rot fungus</name>
    <dbReference type="NCBI Taxonomy" id="670483"/>
    <lineage>
        <taxon>Eukaryota</taxon>
        <taxon>Fungi</taxon>
        <taxon>Dikarya</taxon>
        <taxon>Basidiomycota</taxon>
        <taxon>Agaricomycotina</taxon>
        <taxon>Agaricomycetes</taxon>
        <taxon>Gloeophyllales</taxon>
        <taxon>Gloeophyllaceae</taxon>
        <taxon>Gloeophyllum</taxon>
    </lineage>
</organism>
<sequence length="424" mass="47535">MEEALDVVPVPQIYKALPTLSMEDVKWQTMRSSRLEKLWRRPDHSPKSVRDLHAPDDAQYLKLLPGGDWLAIIASDATVHLQHVTESDPRVSQKGVGTHLRELCCEISHTQDFDLLLLITGKSVVRGISHLLLYRIDTEIACMDLLVERQLHTSILAASASFNLLAFATGCEDMEIVHIQKIHGSGEQRYRELLWNVGITSSFQDSTLSIITPSQILICCDLGFSLYDVPSSDMVQFENMQDSDTLVEDGSAQDGDGPRVISVEPSWFLKYGLILCPPVVVPIPWNPADLEDSKVAFVLDYHIFHVLNLSSTSPSHRATSLPVKDCGDLTSIGTHRGVWWNEDKCAADPQLLKLRTCTLPRVPTSQRCLEDYTEEEFSVQVGSLLVPWKDKQDLEFVTMDEWSGRVCLLLKSDGPSRRIVMVDA</sequence>